<sequence>MEGDPMTVVVRAQEEVLRNYRHVRGRALPEEVLEIVRGIATSGLYFHDWDKLQPVVSALIDEVVTASNAKVPDCPDRPAEGFADKRAALLSAVAAFDDAPFTIQRLCEVLLEPSRFYSSTHKLFASLDKLLAVSSTQLPSDPALYTVAAPAAREAAAKEEADGAGGGAVGAEGKEDAGSGAGAGAGAAASAADGGGGGGGGGDVEPMEEDGSGGGDGVAEG</sequence>
<reference evidence="3" key="1">
    <citation type="submission" date="2021-01" db="EMBL/GenBank/DDBJ databases">
        <authorList>
            <person name="Corre E."/>
            <person name="Pelletier E."/>
            <person name="Niang G."/>
            <person name="Scheremetjew M."/>
            <person name="Finn R."/>
            <person name="Kale V."/>
            <person name="Holt S."/>
            <person name="Cochrane G."/>
            <person name="Meng A."/>
            <person name="Brown T."/>
            <person name="Cohen L."/>
        </authorList>
    </citation>
    <scope>NUCLEOTIDE SEQUENCE</scope>
    <source>
        <strain evidence="3">Ms1</strain>
    </source>
</reference>
<proteinExistence type="inferred from homology"/>
<evidence type="ECO:0000256" key="2">
    <source>
        <dbReference type="SAM" id="MobiDB-lite"/>
    </source>
</evidence>
<evidence type="ECO:0000256" key="1">
    <source>
        <dbReference type="ARBA" id="ARBA00009207"/>
    </source>
</evidence>
<dbReference type="GO" id="GO:0030289">
    <property type="term" value="C:protein phosphatase 4 complex"/>
    <property type="evidence" value="ECO:0007669"/>
    <property type="project" value="InterPro"/>
</dbReference>
<feature type="compositionally biased region" description="Gly residues" evidence="2">
    <location>
        <begin position="212"/>
        <end position="221"/>
    </location>
</feature>
<feature type="compositionally biased region" description="Gly residues" evidence="2">
    <location>
        <begin position="193"/>
        <end position="203"/>
    </location>
</feature>
<dbReference type="EMBL" id="HBFS01011400">
    <property type="protein sequence ID" value="CAD8914614.1"/>
    <property type="molecule type" value="Transcribed_RNA"/>
</dbReference>
<dbReference type="PANTHER" id="PTHR16487">
    <property type="entry name" value="PPP4R2-RELATED PROTEIN"/>
    <property type="match status" value="1"/>
</dbReference>
<dbReference type="GO" id="GO:0019888">
    <property type="term" value="F:protein phosphatase regulator activity"/>
    <property type="evidence" value="ECO:0007669"/>
    <property type="project" value="InterPro"/>
</dbReference>
<dbReference type="PANTHER" id="PTHR16487:SF0">
    <property type="entry name" value="PROTEIN PHOSPHATASE 4 REGULATORY SUBUNIT 2-RELATED"/>
    <property type="match status" value="1"/>
</dbReference>
<accession>A0A7S1G7H9</accession>
<dbReference type="InterPro" id="IPR015267">
    <property type="entry name" value="PPP4R2"/>
</dbReference>
<organism evidence="3">
    <name type="scientific">Bicosoecida sp. CB-2014</name>
    <dbReference type="NCBI Taxonomy" id="1486930"/>
    <lineage>
        <taxon>Eukaryota</taxon>
        <taxon>Sar</taxon>
        <taxon>Stramenopiles</taxon>
        <taxon>Bigyra</taxon>
        <taxon>Opalozoa</taxon>
        <taxon>Bicosoecida</taxon>
    </lineage>
</organism>
<protein>
    <recommendedName>
        <fullName evidence="4">Serine/threonine-protein phosphatase 4 regulatory subunit 2</fullName>
    </recommendedName>
</protein>
<evidence type="ECO:0008006" key="4">
    <source>
        <dbReference type="Google" id="ProtNLM"/>
    </source>
</evidence>
<name>A0A7S1G7H9_9STRA</name>
<dbReference type="GO" id="GO:0005737">
    <property type="term" value="C:cytoplasm"/>
    <property type="evidence" value="ECO:0007669"/>
    <property type="project" value="TreeGrafter"/>
</dbReference>
<evidence type="ECO:0000313" key="3">
    <source>
        <dbReference type="EMBL" id="CAD8914614.1"/>
    </source>
</evidence>
<dbReference type="AlphaFoldDB" id="A0A7S1G7H9"/>
<dbReference type="Pfam" id="PF09184">
    <property type="entry name" value="PPP4R2"/>
    <property type="match status" value="1"/>
</dbReference>
<dbReference type="GO" id="GO:0005634">
    <property type="term" value="C:nucleus"/>
    <property type="evidence" value="ECO:0007669"/>
    <property type="project" value="TreeGrafter"/>
</dbReference>
<comment type="similarity">
    <text evidence="1">Belongs to the PPP4R2 family.</text>
</comment>
<feature type="region of interest" description="Disordered" evidence="2">
    <location>
        <begin position="158"/>
        <end position="221"/>
    </location>
</feature>
<gene>
    <name evidence="3" type="ORF">BSP0115_LOCUS7867</name>
</gene>